<dbReference type="OMA" id="HWHGLWT"/>
<feature type="domain" description="DUF3598" evidence="1">
    <location>
        <begin position="94"/>
        <end position="248"/>
    </location>
</feature>
<dbReference type="InterPro" id="IPR012674">
    <property type="entry name" value="Calycin"/>
</dbReference>
<dbReference type="InterPro" id="IPR022017">
    <property type="entry name" value="BFA1-like_DUF3598"/>
</dbReference>
<reference evidence="2" key="1">
    <citation type="journal article" date="2008" name="BMC Genomics">
        <title>A conifer genomics resource of 200,000 spruce (Picea spp.) ESTs and 6,464 high-quality, sequence-finished full-length cDNAs for Sitka spruce (Picea sitchensis).</title>
        <authorList>
            <person name="Ralph S.G."/>
            <person name="Chun H.J."/>
            <person name="Kolosova N."/>
            <person name="Cooper D."/>
            <person name="Oddy C."/>
            <person name="Ritland C.E."/>
            <person name="Kirkpatrick R."/>
            <person name="Moore R."/>
            <person name="Barber S."/>
            <person name="Holt R.A."/>
            <person name="Jones S.J."/>
            <person name="Marra M.A."/>
            <person name="Douglas C.J."/>
            <person name="Ritland K."/>
            <person name="Bohlmann J."/>
        </authorList>
    </citation>
    <scope>NUCLEOTIDE SEQUENCE</scope>
    <source>
        <tissue evidence="2">Green portion of the leader tissue</tissue>
    </source>
</reference>
<protein>
    <recommendedName>
        <fullName evidence="1">DUF3598 domain-containing protein</fullName>
    </recommendedName>
</protein>
<dbReference type="Pfam" id="PF12204">
    <property type="entry name" value="DUF3598_N"/>
    <property type="match status" value="1"/>
</dbReference>
<accession>A9P074</accession>
<evidence type="ECO:0000313" key="2">
    <source>
        <dbReference type="EMBL" id="ABK26285.1"/>
    </source>
</evidence>
<dbReference type="Gene3D" id="2.40.128.20">
    <property type="match status" value="1"/>
</dbReference>
<name>A9P074_PICSI</name>
<organism evidence="2">
    <name type="scientific">Picea sitchensis</name>
    <name type="common">Sitka spruce</name>
    <name type="synonym">Pinus sitchensis</name>
    <dbReference type="NCBI Taxonomy" id="3332"/>
    <lineage>
        <taxon>Eukaryota</taxon>
        <taxon>Viridiplantae</taxon>
        <taxon>Streptophyta</taxon>
        <taxon>Embryophyta</taxon>
        <taxon>Tracheophyta</taxon>
        <taxon>Spermatophyta</taxon>
        <taxon>Pinopsida</taxon>
        <taxon>Pinidae</taxon>
        <taxon>Conifers I</taxon>
        <taxon>Pinales</taxon>
        <taxon>Pinaceae</taxon>
        <taxon>Picea</taxon>
    </lineage>
</organism>
<proteinExistence type="evidence at transcript level"/>
<dbReference type="AlphaFoldDB" id="A9P074"/>
<evidence type="ECO:0000259" key="1">
    <source>
        <dbReference type="Pfam" id="PF12204"/>
    </source>
</evidence>
<sequence length="376" mass="43049">MQISITAIPSLRFPSQTLSGPTHNAVECRKNRTGSSTLFALTRTLVSKALKSNSPDNGRSNPRPSKIIKAMSTPGVLEETIGEESVQQLTPHDQWEWNSRHHWKHWHGLWTMWKPTEGPDIVKTYKSVRSLWPVDEERVHLYHRNQWYETSGEGPDINWEGGPWAMYEYKHSLQDGIWHPNSLDHRIIQFPNGDLGWVQLALKPNDLKSVVFNELHFMPSPDARVAVIIGYDFEGKMGVALMLEETRDSDKRPEPSWQGTIWKHHRDTLEESRNEPLGTFTGMEMSIDTNLQMSIRKAVWKGFKGGLSEEDIKDYILIHLPYGFTAFAPQEAAVGKAHVYYVSWVVNENQVRVLSVSYFSDGRLQHVNSGTYEKSA</sequence>
<dbReference type="EMBL" id="EF087029">
    <property type="protein sequence ID" value="ABK26285.1"/>
    <property type="molecule type" value="mRNA"/>
</dbReference>
<dbReference type="SUPFAM" id="SSF50814">
    <property type="entry name" value="Lipocalins"/>
    <property type="match status" value="1"/>
</dbReference>